<gene>
    <name evidence="1" type="ORF">E5357_00615</name>
</gene>
<organism evidence="1 2">
    <name type="scientific">Hominisplanchenecus murintestinalis</name>
    <dbReference type="NCBI Taxonomy" id="2941517"/>
    <lineage>
        <taxon>Bacteria</taxon>
        <taxon>Bacillati</taxon>
        <taxon>Bacillota</taxon>
        <taxon>Clostridia</taxon>
        <taxon>Lachnospirales</taxon>
        <taxon>Lachnospiraceae</taxon>
        <taxon>Hominisplanchenecus</taxon>
    </lineage>
</organism>
<evidence type="ECO:0000313" key="2">
    <source>
        <dbReference type="Proteomes" id="UP000307720"/>
    </source>
</evidence>
<name>A0AC61R3E1_9FIRM</name>
<dbReference type="Proteomes" id="UP000307720">
    <property type="component" value="Unassembled WGS sequence"/>
</dbReference>
<keyword evidence="2" id="KW-1185">Reference proteome</keyword>
<accession>A0AC61R3E1</accession>
<sequence>MIAANELDRYVEDGEAFIIDLRMPEEYRRCHIKGAVNIPYGRLGQCRELPGGRTLVLYCERGAVSMVAAKELAARGYRVKTVIGGIHAYREIFD</sequence>
<proteinExistence type="predicted"/>
<reference evidence="1" key="1">
    <citation type="submission" date="2019-04" db="EMBL/GenBank/DDBJ databases">
        <title>Microbes associate with the intestines of laboratory mice.</title>
        <authorList>
            <person name="Navarre W."/>
            <person name="Wong E."/>
            <person name="Huang K."/>
            <person name="Tropini C."/>
            <person name="Ng K."/>
            <person name="Yu B."/>
        </authorList>
    </citation>
    <scope>NUCLEOTIDE SEQUENCE</scope>
    <source>
        <strain evidence="1">NM72_1-8</strain>
    </source>
</reference>
<dbReference type="EMBL" id="SRZB01000001">
    <property type="protein sequence ID" value="TGY00894.1"/>
    <property type="molecule type" value="Genomic_DNA"/>
</dbReference>
<comment type="caution">
    <text evidence="1">The sequence shown here is derived from an EMBL/GenBank/DDBJ whole genome shotgun (WGS) entry which is preliminary data.</text>
</comment>
<evidence type="ECO:0000313" key="1">
    <source>
        <dbReference type="EMBL" id="TGY00894.1"/>
    </source>
</evidence>
<protein>
    <submittedName>
        <fullName evidence="1">Rhodanese-like domain-containing protein</fullName>
    </submittedName>
</protein>